<protein>
    <submittedName>
        <fullName evidence="1">Uncharacterized protein</fullName>
    </submittedName>
</protein>
<keyword evidence="2" id="KW-1185">Reference proteome</keyword>
<sequence length="115" mass="12790">MEELLAPARPVRRSTGVKVIKVNVRCAIERSTANSPVDTCTLLGLLPIPLMTFFSQEFEFGYGFDLALSIVSERTICDERVDVALAWLEVNSQLLQREGLFLMLDALSALRSADE</sequence>
<evidence type="ECO:0000313" key="2">
    <source>
        <dbReference type="Proteomes" id="UP001303046"/>
    </source>
</evidence>
<organism evidence="1 2">
    <name type="scientific">Necator americanus</name>
    <name type="common">Human hookworm</name>
    <dbReference type="NCBI Taxonomy" id="51031"/>
    <lineage>
        <taxon>Eukaryota</taxon>
        <taxon>Metazoa</taxon>
        <taxon>Ecdysozoa</taxon>
        <taxon>Nematoda</taxon>
        <taxon>Chromadorea</taxon>
        <taxon>Rhabditida</taxon>
        <taxon>Rhabditina</taxon>
        <taxon>Rhabditomorpha</taxon>
        <taxon>Strongyloidea</taxon>
        <taxon>Ancylostomatidae</taxon>
        <taxon>Bunostominae</taxon>
        <taxon>Necator</taxon>
    </lineage>
</organism>
<accession>A0ABR1BML7</accession>
<dbReference type="Proteomes" id="UP001303046">
    <property type="component" value="Unassembled WGS sequence"/>
</dbReference>
<proteinExistence type="predicted"/>
<comment type="caution">
    <text evidence="1">The sequence shown here is derived from an EMBL/GenBank/DDBJ whole genome shotgun (WGS) entry which is preliminary data.</text>
</comment>
<gene>
    <name evidence="1" type="primary">Necator_chrI.g1523</name>
    <name evidence="1" type="ORF">RB195_005397</name>
</gene>
<dbReference type="EMBL" id="JAVFWL010000001">
    <property type="protein sequence ID" value="KAK6727684.1"/>
    <property type="molecule type" value="Genomic_DNA"/>
</dbReference>
<name>A0ABR1BML7_NECAM</name>
<evidence type="ECO:0000313" key="1">
    <source>
        <dbReference type="EMBL" id="KAK6727684.1"/>
    </source>
</evidence>
<reference evidence="1 2" key="1">
    <citation type="submission" date="2023-08" db="EMBL/GenBank/DDBJ databases">
        <title>A Necator americanus chromosomal reference genome.</title>
        <authorList>
            <person name="Ilik V."/>
            <person name="Petrzelkova K.J."/>
            <person name="Pardy F."/>
            <person name="Fuh T."/>
            <person name="Niatou-Singa F.S."/>
            <person name="Gouil Q."/>
            <person name="Baker L."/>
            <person name="Ritchie M.E."/>
            <person name="Jex A.R."/>
            <person name="Gazzola D."/>
            <person name="Li H."/>
            <person name="Toshio Fujiwara R."/>
            <person name="Zhan B."/>
            <person name="Aroian R.V."/>
            <person name="Pafco B."/>
            <person name="Schwarz E.M."/>
        </authorList>
    </citation>
    <scope>NUCLEOTIDE SEQUENCE [LARGE SCALE GENOMIC DNA]</scope>
    <source>
        <strain evidence="1 2">Aroian</strain>
        <tissue evidence="1">Whole animal</tissue>
    </source>
</reference>